<evidence type="ECO:0000313" key="3">
    <source>
        <dbReference type="Proteomes" id="UP001519332"/>
    </source>
</evidence>
<proteinExistence type="predicted"/>
<dbReference type="RefSeq" id="WP_245378571.1">
    <property type="nucleotide sequence ID" value="NZ_JAGINW010000001.1"/>
</dbReference>
<protein>
    <submittedName>
        <fullName evidence="2">Uncharacterized protein</fullName>
    </submittedName>
</protein>
<sequence length="220" mass="23420">MRRKVAVAGGVVLALVLVAILIFSGDRERQPVSLSVPIPSAEEPTFTPSRPLTMVTIIPPAAPITTTPTSSTKPTTPPTRAEQQAPVPNAQGRINYYGARTNEPRGSRAIAYPNVLHGQAGGTGTFDDPLTFAAGEDKYKPGTKIYVPEVKRYFILEDLCPQCSGASVNLWAGPANDQGLVDCTKSLARQGDRPYVVNPPAGLPVTAGDLYQSGRCYQLT</sequence>
<reference evidence="2 3" key="1">
    <citation type="submission" date="2021-03" db="EMBL/GenBank/DDBJ databases">
        <title>Sequencing the genomes of 1000 actinobacteria strains.</title>
        <authorList>
            <person name="Klenk H.-P."/>
        </authorList>
    </citation>
    <scope>NUCLEOTIDE SEQUENCE [LARGE SCALE GENOMIC DNA]</scope>
    <source>
        <strain evidence="2 3">DSM 46670</strain>
    </source>
</reference>
<evidence type="ECO:0000313" key="2">
    <source>
        <dbReference type="EMBL" id="MBP2327736.1"/>
    </source>
</evidence>
<feature type="region of interest" description="Disordered" evidence="1">
    <location>
        <begin position="60"/>
        <end position="91"/>
    </location>
</feature>
<evidence type="ECO:0000256" key="1">
    <source>
        <dbReference type="SAM" id="MobiDB-lite"/>
    </source>
</evidence>
<comment type="caution">
    <text evidence="2">The sequence shown here is derived from an EMBL/GenBank/DDBJ whole genome shotgun (WGS) entry which is preliminary data.</text>
</comment>
<organism evidence="2 3">
    <name type="scientific">Kibdelosporangium banguiense</name>
    <dbReference type="NCBI Taxonomy" id="1365924"/>
    <lineage>
        <taxon>Bacteria</taxon>
        <taxon>Bacillati</taxon>
        <taxon>Actinomycetota</taxon>
        <taxon>Actinomycetes</taxon>
        <taxon>Pseudonocardiales</taxon>
        <taxon>Pseudonocardiaceae</taxon>
        <taxon>Kibdelosporangium</taxon>
    </lineage>
</organism>
<dbReference type="EMBL" id="JAGINW010000001">
    <property type="protein sequence ID" value="MBP2327736.1"/>
    <property type="molecule type" value="Genomic_DNA"/>
</dbReference>
<dbReference type="Proteomes" id="UP001519332">
    <property type="component" value="Unassembled WGS sequence"/>
</dbReference>
<name>A0ABS4TTK3_9PSEU</name>
<gene>
    <name evidence="2" type="ORF">JOF56_008121</name>
</gene>
<keyword evidence="3" id="KW-1185">Reference proteome</keyword>
<accession>A0ABS4TTK3</accession>
<feature type="compositionally biased region" description="Low complexity" evidence="1">
    <location>
        <begin position="60"/>
        <end position="74"/>
    </location>
</feature>